<dbReference type="Pfam" id="PF02518">
    <property type="entry name" value="HATPase_c"/>
    <property type="match status" value="1"/>
</dbReference>
<evidence type="ECO:0000256" key="13">
    <source>
        <dbReference type="SAM" id="MobiDB-lite"/>
    </source>
</evidence>
<feature type="transmembrane region" description="Helical" evidence="14">
    <location>
        <begin position="388"/>
        <end position="408"/>
    </location>
</feature>
<comment type="caution">
    <text evidence="16">The sequence shown here is derived from an EMBL/GenBank/DDBJ whole genome shotgun (WGS) entry which is preliminary data.</text>
</comment>
<dbReference type="InterPro" id="IPR004358">
    <property type="entry name" value="Sig_transdc_His_kin-like_C"/>
</dbReference>
<evidence type="ECO:0000256" key="6">
    <source>
        <dbReference type="ARBA" id="ARBA00022679"/>
    </source>
</evidence>
<dbReference type="Proteomes" id="UP000672602">
    <property type="component" value="Unassembled WGS sequence"/>
</dbReference>
<dbReference type="InterPro" id="IPR003594">
    <property type="entry name" value="HATPase_dom"/>
</dbReference>
<keyword evidence="7 14" id="KW-0812">Transmembrane</keyword>
<gene>
    <name evidence="16" type="ORF">KAJ83_15780</name>
</gene>
<evidence type="ECO:0000256" key="2">
    <source>
        <dbReference type="ARBA" id="ARBA00004141"/>
    </source>
</evidence>
<feature type="transmembrane region" description="Helical" evidence="14">
    <location>
        <begin position="334"/>
        <end position="367"/>
    </location>
</feature>
<reference evidence="16" key="1">
    <citation type="submission" date="2021-04" db="EMBL/GenBank/DDBJ databases">
        <authorList>
            <person name="Zhang D.-C."/>
        </authorList>
    </citation>
    <scope>NUCLEOTIDE SEQUENCE</scope>
    <source>
        <strain evidence="16">CGMCC 1.15697</strain>
    </source>
</reference>
<dbReference type="InterPro" id="IPR038377">
    <property type="entry name" value="Na/Glc_symporter_sf"/>
</dbReference>
<feature type="region of interest" description="Disordered" evidence="13">
    <location>
        <begin position="906"/>
        <end position="940"/>
    </location>
</feature>
<evidence type="ECO:0000313" key="16">
    <source>
        <dbReference type="EMBL" id="MBP5858481.1"/>
    </source>
</evidence>
<dbReference type="PANTHER" id="PTHR43711:SF26">
    <property type="entry name" value="SENSOR HISTIDINE KINASE RCSC"/>
    <property type="match status" value="1"/>
</dbReference>
<comment type="catalytic activity">
    <reaction evidence="1">
        <text>ATP + protein L-histidine = ADP + protein N-phospho-L-histidine.</text>
        <dbReference type="EC" id="2.7.13.3"/>
    </reaction>
</comment>
<dbReference type="InterPro" id="IPR036097">
    <property type="entry name" value="HisK_dim/P_sf"/>
</dbReference>
<evidence type="ECO:0000256" key="4">
    <source>
        <dbReference type="ARBA" id="ARBA00012438"/>
    </source>
</evidence>
<feature type="transmembrane region" description="Helical" evidence="14">
    <location>
        <begin position="420"/>
        <end position="441"/>
    </location>
</feature>
<keyword evidence="12" id="KW-0175">Coiled coil</keyword>
<dbReference type="SMART" id="SM00388">
    <property type="entry name" value="HisKA"/>
    <property type="match status" value="1"/>
</dbReference>
<dbReference type="AlphaFoldDB" id="A0A8J7V254"/>
<feature type="transmembrane region" description="Helical" evidence="14">
    <location>
        <begin position="291"/>
        <end position="314"/>
    </location>
</feature>
<keyword evidence="10" id="KW-0902">Two-component regulatory system</keyword>
<evidence type="ECO:0000256" key="7">
    <source>
        <dbReference type="ARBA" id="ARBA00022692"/>
    </source>
</evidence>
<dbReference type="PANTHER" id="PTHR43711">
    <property type="entry name" value="TWO-COMPONENT HISTIDINE KINASE"/>
    <property type="match status" value="1"/>
</dbReference>
<dbReference type="InterPro" id="IPR036890">
    <property type="entry name" value="HATPase_C_sf"/>
</dbReference>
<dbReference type="SUPFAM" id="SSF47384">
    <property type="entry name" value="Homodimeric domain of signal transducing histidine kinase"/>
    <property type="match status" value="1"/>
</dbReference>
<evidence type="ECO:0000259" key="15">
    <source>
        <dbReference type="PROSITE" id="PS50109"/>
    </source>
</evidence>
<keyword evidence="9 14" id="KW-1133">Transmembrane helix</keyword>
<keyword evidence="17" id="KW-1185">Reference proteome</keyword>
<keyword evidence="5" id="KW-0597">Phosphoprotein</keyword>
<evidence type="ECO:0000256" key="8">
    <source>
        <dbReference type="ARBA" id="ARBA00022777"/>
    </source>
</evidence>
<evidence type="ECO:0000256" key="1">
    <source>
        <dbReference type="ARBA" id="ARBA00000085"/>
    </source>
</evidence>
<proteinExistence type="inferred from homology"/>
<dbReference type="CDD" id="cd00082">
    <property type="entry name" value="HisKA"/>
    <property type="match status" value="1"/>
</dbReference>
<dbReference type="FunFam" id="1.10.287.130:FF:000001">
    <property type="entry name" value="Two-component sensor histidine kinase"/>
    <property type="match status" value="1"/>
</dbReference>
<dbReference type="SUPFAM" id="SSF55874">
    <property type="entry name" value="ATPase domain of HSP90 chaperone/DNA topoisomerase II/histidine kinase"/>
    <property type="match status" value="1"/>
</dbReference>
<dbReference type="InterPro" id="IPR050736">
    <property type="entry name" value="Sensor_HK_Regulatory"/>
</dbReference>
<feature type="transmembrane region" description="Helical" evidence="14">
    <location>
        <begin position="36"/>
        <end position="56"/>
    </location>
</feature>
<protein>
    <recommendedName>
        <fullName evidence="4">histidine kinase</fullName>
        <ecNumber evidence="4">2.7.13.3</ecNumber>
    </recommendedName>
</protein>
<dbReference type="GO" id="GO:0000155">
    <property type="term" value="F:phosphorelay sensor kinase activity"/>
    <property type="evidence" value="ECO:0007669"/>
    <property type="project" value="InterPro"/>
</dbReference>
<dbReference type="Pfam" id="PF00512">
    <property type="entry name" value="HisKA"/>
    <property type="match status" value="1"/>
</dbReference>
<keyword evidence="8 16" id="KW-0418">Kinase</keyword>
<dbReference type="Gene3D" id="3.30.565.10">
    <property type="entry name" value="Histidine kinase-like ATPase, C-terminal domain"/>
    <property type="match status" value="1"/>
</dbReference>
<dbReference type="PROSITE" id="PS50109">
    <property type="entry name" value="HIS_KIN"/>
    <property type="match status" value="1"/>
</dbReference>
<sequence length="940" mass="102704">MLTTGSIILIAAFYLGGLFLLAFISERRAARGRARFINSPLVYTLSLAVYCTSWTFYGAVGSASRNGLEFLTIYLGPTLVLMAWWFLMRKLVRISKAQRITSIADFISARYGKSASISALVTIIAVSSVAPYIALQLKAVAASVDALGGLQMQHTVDLTPRGVLQDTGFWVAVCMALFTILFGTRNQSADERQPGIVAAIAFESIVKLISLGAIALFALYGLGDGIVDIFSRADWHAGVDRLTTFQAGFETRWLITLFLSAAAFICLPRQFHVGVVENNDERHVATASWMFPLYLMLVSLFVIPIAISGMTQLPETANPDLYVLTVPLSAGKTGLALIAFIGGLSAATSMVIVSSIAMSIMISNHLVTPLLLRFGHFMHQHASDFSPVLILVRRLSIVAILALGFLYYHSIGTASPLASIGLISFAGVAQFLPALIGGIYWEGATRQGATTGLLVGFAFWLYTLLLPNFASAGWGFKDIVEHGPMGIELLRPGALFGFHGWDPLVHGLTWSLTLNIVCYIGVSLFSIQSPLERLQSAIFVHVFDRGRRGVEGAIPRSATTEDLIQLARRILGRERADRLFSDYAAARGMGAREQFRKTEPGLIHYVERALAGSIGAASARSLVSRIAKGETISLESVIQILDETQEAIRYSRELERKSRELEETARQLREANAQLTELDRLKDDFLSRVSHELRTPMTSIRSFSEMLVERDGDGAPTIDEEQAQHFLSIIQHESVRLTRLLDQILDLNRMENGQLDWDLEACDLADIARAAIETMRGLATNNGVEVIDRLGEAHLPVVAEPDHLKQVFVNLLSNAIKFNDAPQRGGTGRVWIEVDRRSTTETVCAILVRDNGPGIPPAEQQTLFSKFSRGWKEGARRPTGSGLGLAISKQIILQFGGELTLTASSPAGSSFSVRLPRDEGRNRTLDEDAAPLPGRSDAAE</sequence>
<keyword evidence="11 14" id="KW-0472">Membrane</keyword>
<keyword evidence="6" id="KW-0808">Transferase</keyword>
<evidence type="ECO:0000256" key="10">
    <source>
        <dbReference type="ARBA" id="ARBA00023012"/>
    </source>
</evidence>
<evidence type="ECO:0000256" key="11">
    <source>
        <dbReference type="ARBA" id="ARBA00023136"/>
    </source>
</evidence>
<evidence type="ECO:0000313" key="17">
    <source>
        <dbReference type="Proteomes" id="UP000672602"/>
    </source>
</evidence>
<dbReference type="RefSeq" id="WP_210683067.1">
    <property type="nucleotide sequence ID" value="NZ_JAGMWN010000008.1"/>
</dbReference>
<dbReference type="InterPro" id="IPR003661">
    <property type="entry name" value="HisK_dim/P_dom"/>
</dbReference>
<comment type="similarity">
    <text evidence="3">Belongs to the sodium:solute symporter (SSF) (TC 2.A.21) family.</text>
</comment>
<comment type="subcellular location">
    <subcellularLocation>
        <location evidence="2">Membrane</location>
        <topology evidence="2">Multi-pass membrane protein</topology>
    </subcellularLocation>
</comment>
<dbReference type="Gene3D" id="1.10.287.130">
    <property type="match status" value="1"/>
</dbReference>
<name>A0A8J7V254_9PROT</name>
<dbReference type="EC" id="2.7.13.3" evidence="4"/>
<feature type="transmembrane region" description="Helical" evidence="14">
    <location>
        <begin position="167"/>
        <end position="184"/>
    </location>
</feature>
<feature type="coiled-coil region" evidence="12">
    <location>
        <begin position="647"/>
        <end position="688"/>
    </location>
</feature>
<feature type="compositionally biased region" description="Basic and acidic residues" evidence="13">
    <location>
        <begin position="915"/>
        <end position="926"/>
    </location>
</feature>
<feature type="transmembrane region" description="Helical" evidence="14">
    <location>
        <begin position="68"/>
        <end position="87"/>
    </location>
</feature>
<dbReference type="PROSITE" id="PS50283">
    <property type="entry name" value="NA_SOLUT_SYMP_3"/>
    <property type="match status" value="1"/>
</dbReference>
<evidence type="ECO:0000256" key="14">
    <source>
        <dbReference type="SAM" id="Phobius"/>
    </source>
</evidence>
<dbReference type="Gene3D" id="1.20.1730.10">
    <property type="entry name" value="Sodium/glucose cotransporter"/>
    <property type="match status" value="1"/>
</dbReference>
<feature type="transmembrane region" description="Helical" evidence="14">
    <location>
        <begin position="196"/>
        <end position="222"/>
    </location>
</feature>
<dbReference type="SMART" id="SM00387">
    <property type="entry name" value="HATPase_c"/>
    <property type="match status" value="1"/>
</dbReference>
<dbReference type="CDD" id="cd10322">
    <property type="entry name" value="SLC5sbd"/>
    <property type="match status" value="1"/>
</dbReference>
<feature type="transmembrane region" description="Helical" evidence="14">
    <location>
        <begin position="6"/>
        <end position="24"/>
    </location>
</feature>
<feature type="transmembrane region" description="Helical" evidence="14">
    <location>
        <begin position="253"/>
        <end position="271"/>
    </location>
</feature>
<evidence type="ECO:0000256" key="12">
    <source>
        <dbReference type="SAM" id="Coils"/>
    </source>
</evidence>
<dbReference type="GO" id="GO:0022857">
    <property type="term" value="F:transmembrane transporter activity"/>
    <property type="evidence" value="ECO:0007669"/>
    <property type="project" value="InterPro"/>
</dbReference>
<dbReference type="EMBL" id="JAGMWN010000008">
    <property type="protein sequence ID" value="MBP5858481.1"/>
    <property type="molecule type" value="Genomic_DNA"/>
</dbReference>
<evidence type="ECO:0000256" key="3">
    <source>
        <dbReference type="ARBA" id="ARBA00006434"/>
    </source>
</evidence>
<feature type="transmembrane region" description="Helical" evidence="14">
    <location>
        <begin position="117"/>
        <end position="135"/>
    </location>
</feature>
<dbReference type="InterPro" id="IPR005467">
    <property type="entry name" value="His_kinase_dom"/>
</dbReference>
<dbReference type="InterPro" id="IPR001734">
    <property type="entry name" value="Na/solute_symporter"/>
</dbReference>
<feature type="transmembrane region" description="Helical" evidence="14">
    <location>
        <begin position="508"/>
        <end position="527"/>
    </location>
</feature>
<evidence type="ECO:0000256" key="5">
    <source>
        <dbReference type="ARBA" id="ARBA00022553"/>
    </source>
</evidence>
<dbReference type="GO" id="GO:0016020">
    <property type="term" value="C:membrane"/>
    <property type="evidence" value="ECO:0007669"/>
    <property type="project" value="UniProtKB-SubCell"/>
</dbReference>
<organism evidence="16 17">
    <name type="scientific">Marivibrio halodurans</name>
    <dbReference type="NCBI Taxonomy" id="2039722"/>
    <lineage>
        <taxon>Bacteria</taxon>
        <taxon>Pseudomonadati</taxon>
        <taxon>Pseudomonadota</taxon>
        <taxon>Alphaproteobacteria</taxon>
        <taxon>Rhodospirillales</taxon>
        <taxon>Rhodospirillaceae</taxon>
        <taxon>Marivibrio</taxon>
    </lineage>
</organism>
<feature type="domain" description="Histidine kinase" evidence="15">
    <location>
        <begin position="688"/>
        <end position="919"/>
    </location>
</feature>
<evidence type="ECO:0000256" key="9">
    <source>
        <dbReference type="ARBA" id="ARBA00022989"/>
    </source>
</evidence>
<accession>A0A8J7V254</accession>
<feature type="transmembrane region" description="Helical" evidence="14">
    <location>
        <begin position="453"/>
        <end position="476"/>
    </location>
</feature>
<dbReference type="PRINTS" id="PR00344">
    <property type="entry name" value="BCTRLSENSOR"/>
</dbReference>